<comment type="caution">
    <text evidence="2">The sequence shown here is derived from an EMBL/GenBank/DDBJ whole genome shotgun (WGS) entry which is preliminary data.</text>
</comment>
<feature type="compositionally biased region" description="Polar residues" evidence="1">
    <location>
        <begin position="70"/>
        <end position="85"/>
    </location>
</feature>
<evidence type="ECO:0000256" key="1">
    <source>
        <dbReference type="SAM" id="MobiDB-lite"/>
    </source>
</evidence>
<evidence type="ECO:0000313" key="3">
    <source>
        <dbReference type="Proteomes" id="UP001050975"/>
    </source>
</evidence>
<evidence type="ECO:0000313" key="2">
    <source>
        <dbReference type="EMBL" id="GET40578.1"/>
    </source>
</evidence>
<dbReference type="AlphaFoldDB" id="A0AAV3XEB8"/>
<gene>
    <name evidence="2" type="ORF">MiSe_53880</name>
</gene>
<dbReference type="RefSeq" id="WP_226586527.1">
    <property type="nucleotide sequence ID" value="NZ_BLAY01000094.1"/>
</dbReference>
<organism evidence="2 3">
    <name type="scientific">Microseira wollei NIES-4236</name>
    <dbReference type="NCBI Taxonomy" id="2530354"/>
    <lineage>
        <taxon>Bacteria</taxon>
        <taxon>Bacillati</taxon>
        <taxon>Cyanobacteriota</taxon>
        <taxon>Cyanophyceae</taxon>
        <taxon>Oscillatoriophycideae</taxon>
        <taxon>Aerosakkonematales</taxon>
        <taxon>Aerosakkonemataceae</taxon>
        <taxon>Microseira</taxon>
    </lineage>
</organism>
<keyword evidence="3" id="KW-1185">Reference proteome</keyword>
<name>A0AAV3XEB8_9CYAN</name>
<dbReference type="EMBL" id="BLAY01000094">
    <property type="protein sequence ID" value="GET40578.1"/>
    <property type="molecule type" value="Genomic_DNA"/>
</dbReference>
<reference evidence="2" key="1">
    <citation type="submission" date="2019-10" db="EMBL/GenBank/DDBJ databases">
        <title>Draft genome sequece of Microseira wollei NIES-4236.</title>
        <authorList>
            <person name="Yamaguchi H."/>
            <person name="Suzuki S."/>
            <person name="Kawachi M."/>
        </authorList>
    </citation>
    <scope>NUCLEOTIDE SEQUENCE</scope>
    <source>
        <strain evidence="2">NIES-4236</strain>
    </source>
</reference>
<dbReference type="Proteomes" id="UP001050975">
    <property type="component" value="Unassembled WGS sequence"/>
</dbReference>
<accession>A0AAV3XEB8</accession>
<proteinExistence type="predicted"/>
<sequence length="125" mass="13452">MMHRIAIITAFGVTAVVTVTSAVYALPIAQSQADTGVTLSGDSLRGLENRNADKDFSSFFTGASPIFQSGNNNNVLTAPNQQGSPLGNLEFRGGSLDNGNNNDPLRFPTADSDQQFRVRYRVNEQ</sequence>
<feature type="region of interest" description="Disordered" evidence="1">
    <location>
        <begin position="70"/>
        <end position="112"/>
    </location>
</feature>
<protein>
    <submittedName>
        <fullName evidence="2">Uncharacterized protein</fullName>
    </submittedName>
</protein>